<keyword evidence="4" id="KW-1185">Reference proteome</keyword>
<evidence type="ECO:0000256" key="1">
    <source>
        <dbReference type="ARBA" id="ARBA00022729"/>
    </source>
</evidence>
<dbReference type="EMBL" id="JAKJXP020000006">
    <property type="protein sequence ID" value="KAK7756604.1"/>
    <property type="molecule type" value="Genomic_DNA"/>
</dbReference>
<dbReference type="InterPro" id="IPR036908">
    <property type="entry name" value="RlpA-like_sf"/>
</dbReference>
<protein>
    <recommendedName>
        <fullName evidence="5">RlpA-like double-psi beta-barrel-protein domain-containing protein-containing protein</fullName>
    </recommendedName>
</protein>
<name>A0AAN9YW48_9PEZI</name>
<evidence type="ECO:0000313" key="3">
    <source>
        <dbReference type="EMBL" id="KAK7756604.1"/>
    </source>
</evidence>
<dbReference type="PANTHER" id="PTHR31836:SF28">
    <property type="entry name" value="SRCR DOMAIN-CONTAINING PROTEIN-RELATED"/>
    <property type="match status" value="1"/>
</dbReference>
<accession>A0AAN9YW48</accession>
<dbReference type="SUPFAM" id="SSF50685">
    <property type="entry name" value="Barwin-like endoglucanases"/>
    <property type="match status" value="1"/>
</dbReference>
<dbReference type="PANTHER" id="PTHR31836">
    <property type="match status" value="1"/>
</dbReference>
<dbReference type="AlphaFoldDB" id="A0AAN9YW48"/>
<dbReference type="Gene3D" id="2.40.40.10">
    <property type="entry name" value="RlpA-like domain"/>
    <property type="match status" value="1"/>
</dbReference>
<keyword evidence="1 2" id="KW-0732">Signal</keyword>
<feature type="signal peptide" evidence="2">
    <location>
        <begin position="1"/>
        <end position="19"/>
    </location>
</feature>
<dbReference type="PROSITE" id="PS51257">
    <property type="entry name" value="PROKAR_LIPOPROTEIN"/>
    <property type="match status" value="1"/>
</dbReference>
<proteinExistence type="predicted"/>
<reference evidence="3 4" key="1">
    <citation type="submission" date="2024-02" db="EMBL/GenBank/DDBJ databases">
        <title>De novo assembly and annotation of 12 fungi associated with fruit tree decline syndrome in Ontario, Canada.</title>
        <authorList>
            <person name="Sulman M."/>
            <person name="Ellouze W."/>
            <person name="Ilyukhin E."/>
        </authorList>
    </citation>
    <scope>NUCLEOTIDE SEQUENCE [LARGE SCALE GENOMIC DNA]</scope>
    <source>
        <strain evidence="3 4">M11/M66-122</strain>
    </source>
</reference>
<dbReference type="InterPro" id="IPR051477">
    <property type="entry name" value="Expansin_CellWall"/>
</dbReference>
<dbReference type="Proteomes" id="UP001320420">
    <property type="component" value="Unassembled WGS sequence"/>
</dbReference>
<evidence type="ECO:0008006" key="5">
    <source>
        <dbReference type="Google" id="ProtNLM"/>
    </source>
</evidence>
<dbReference type="CDD" id="cd22191">
    <property type="entry name" value="DPBB_RlpA_EXP_N-like"/>
    <property type="match status" value="1"/>
</dbReference>
<organism evidence="3 4">
    <name type="scientific">Diatrype stigma</name>
    <dbReference type="NCBI Taxonomy" id="117547"/>
    <lineage>
        <taxon>Eukaryota</taxon>
        <taxon>Fungi</taxon>
        <taxon>Dikarya</taxon>
        <taxon>Ascomycota</taxon>
        <taxon>Pezizomycotina</taxon>
        <taxon>Sordariomycetes</taxon>
        <taxon>Xylariomycetidae</taxon>
        <taxon>Xylariales</taxon>
        <taxon>Diatrypaceae</taxon>
        <taxon>Diatrype</taxon>
    </lineage>
</organism>
<feature type="chain" id="PRO_5042817897" description="RlpA-like double-psi beta-barrel-protein domain-containing protein-containing protein" evidence="2">
    <location>
        <begin position="20"/>
        <end position="118"/>
    </location>
</feature>
<comment type="caution">
    <text evidence="3">The sequence shown here is derived from an EMBL/GenBank/DDBJ whole genome shotgun (WGS) entry which is preliminary data.</text>
</comment>
<evidence type="ECO:0000256" key="2">
    <source>
        <dbReference type="SAM" id="SignalP"/>
    </source>
</evidence>
<evidence type="ECO:0000313" key="4">
    <source>
        <dbReference type="Proteomes" id="UP001320420"/>
    </source>
</evidence>
<sequence>MGLTKFILAIGCAASTVIAFSGDMTYYTPGVGACGDSNSESDHVVALSPGQYGSCGNPNDCPNCDRTIKIHYGGKTATATVKDKCPGCSGDSIDVSPTVFKELESLDKGRVQVTWEFA</sequence>
<gene>
    <name evidence="3" type="ORF">SLS62_001441</name>
</gene>